<dbReference type="OrthoDB" id="2409492at2759"/>
<protein>
    <recommendedName>
        <fullName evidence="4">Crinkler effector protein N-terminal domain-containing protein</fullName>
    </recommendedName>
</protein>
<dbReference type="Pfam" id="PF20147">
    <property type="entry name" value="Crinkler"/>
    <property type="match status" value="1"/>
</dbReference>
<sequence length="108" mass="12066">MIDNHLTLFCLVNGESTSNTFSVEIDSTKTVDGLKKLIKSEKAPRFDDVAAAELPLWRICVPDDDDESPVLLDKVTEKKKIKATTKLSKFFDTARRYNSHHRPAASSG</sequence>
<evidence type="ECO:0000256" key="2">
    <source>
        <dbReference type="ARBA" id="ARBA00004613"/>
    </source>
</evidence>
<dbReference type="EMBL" id="KV442165">
    <property type="protein sequence ID" value="OAQ22442.1"/>
    <property type="molecule type" value="Genomic_DNA"/>
</dbReference>
<evidence type="ECO:0000256" key="1">
    <source>
        <dbReference type="ARBA" id="ARBA00004340"/>
    </source>
</evidence>
<evidence type="ECO:0000256" key="3">
    <source>
        <dbReference type="ARBA" id="ARBA00022525"/>
    </source>
</evidence>
<reference evidence="5 6" key="1">
    <citation type="submission" date="2016-05" db="EMBL/GenBank/DDBJ databases">
        <title>Genome sequencing reveals origins of a unique bacterial endosymbiosis in the earliest lineages of terrestrial Fungi.</title>
        <authorList>
            <consortium name="DOE Joint Genome Institute"/>
            <person name="Uehling J."/>
            <person name="Gryganskyi A."/>
            <person name="Hameed K."/>
            <person name="Tschaplinski T."/>
            <person name="Misztal P."/>
            <person name="Wu S."/>
            <person name="Desiro A."/>
            <person name="Vande Pol N."/>
            <person name="Du Z.-Y."/>
            <person name="Zienkiewicz A."/>
            <person name="Zienkiewicz K."/>
            <person name="Morin E."/>
            <person name="Tisserant E."/>
            <person name="Splivallo R."/>
            <person name="Hainaut M."/>
            <person name="Henrissat B."/>
            <person name="Ohm R."/>
            <person name="Kuo A."/>
            <person name="Yan J."/>
            <person name="Lipzen A."/>
            <person name="Nolan M."/>
            <person name="Labutti K."/>
            <person name="Barry K."/>
            <person name="Goldstein A."/>
            <person name="Labbe J."/>
            <person name="Schadt C."/>
            <person name="Tuskan G."/>
            <person name="Grigoriev I."/>
            <person name="Martin F."/>
            <person name="Vilgalys R."/>
            <person name="Bonito G."/>
        </authorList>
    </citation>
    <scope>NUCLEOTIDE SEQUENCE [LARGE SCALE GENOMIC DNA]</scope>
    <source>
        <strain evidence="5 6">AG-77</strain>
    </source>
</reference>
<gene>
    <name evidence="5" type="ORF">K457DRAFT_84856</name>
</gene>
<dbReference type="GO" id="GO:0005576">
    <property type="term" value="C:extracellular region"/>
    <property type="evidence" value="ECO:0007669"/>
    <property type="project" value="UniProtKB-SubCell"/>
</dbReference>
<name>A0A197JBF6_9FUNG</name>
<organism evidence="5 6">
    <name type="scientific">Linnemannia elongata AG-77</name>
    <dbReference type="NCBI Taxonomy" id="1314771"/>
    <lineage>
        <taxon>Eukaryota</taxon>
        <taxon>Fungi</taxon>
        <taxon>Fungi incertae sedis</taxon>
        <taxon>Mucoromycota</taxon>
        <taxon>Mortierellomycotina</taxon>
        <taxon>Mortierellomycetes</taxon>
        <taxon>Mortierellales</taxon>
        <taxon>Mortierellaceae</taxon>
        <taxon>Linnemannia</taxon>
    </lineage>
</organism>
<keyword evidence="6" id="KW-1185">Reference proteome</keyword>
<dbReference type="InterPro" id="IPR045379">
    <property type="entry name" value="Crinkler_N"/>
</dbReference>
<accession>A0A197JBF6</accession>
<feature type="domain" description="Crinkler effector protein N-terminal" evidence="4">
    <location>
        <begin position="6"/>
        <end position="94"/>
    </location>
</feature>
<evidence type="ECO:0000259" key="4">
    <source>
        <dbReference type="Pfam" id="PF20147"/>
    </source>
</evidence>
<evidence type="ECO:0000313" key="5">
    <source>
        <dbReference type="EMBL" id="OAQ22442.1"/>
    </source>
</evidence>
<dbReference type="GO" id="GO:0043657">
    <property type="term" value="C:host cell"/>
    <property type="evidence" value="ECO:0007669"/>
    <property type="project" value="UniProtKB-SubCell"/>
</dbReference>
<comment type="subcellular location">
    <subcellularLocation>
        <location evidence="1">Host cell</location>
    </subcellularLocation>
    <subcellularLocation>
        <location evidence="2">Secreted</location>
    </subcellularLocation>
</comment>
<proteinExistence type="predicted"/>
<evidence type="ECO:0000313" key="6">
    <source>
        <dbReference type="Proteomes" id="UP000078512"/>
    </source>
</evidence>
<dbReference type="AlphaFoldDB" id="A0A197JBF6"/>
<keyword evidence="3" id="KW-0964">Secreted</keyword>
<dbReference type="Proteomes" id="UP000078512">
    <property type="component" value="Unassembled WGS sequence"/>
</dbReference>